<feature type="domain" description="YlxR" evidence="1">
    <location>
        <begin position="10"/>
        <end position="83"/>
    </location>
</feature>
<evidence type="ECO:0000313" key="5">
    <source>
        <dbReference type="Proteomes" id="UP000011124"/>
    </source>
</evidence>
<reference evidence="3 4" key="1">
    <citation type="submission" date="2009-09" db="EMBL/GenBank/DDBJ databases">
        <authorList>
            <person name="Weinstock G."/>
            <person name="Sodergren E."/>
            <person name="Clifton S."/>
            <person name="Fulton L."/>
            <person name="Fulton B."/>
            <person name="Courtney L."/>
            <person name="Fronick C."/>
            <person name="Harrison M."/>
            <person name="Strong C."/>
            <person name="Farmer C."/>
            <person name="Delahaunty K."/>
            <person name="Markovic C."/>
            <person name="Hall O."/>
            <person name="Minx P."/>
            <person name="Tomlinson C."/>
            <person name="Mitreva M."/>
            <person name="Nelson J."/>
            <person name="Hou S."/>
            <person name="Wollam A."/>
            <person name="Pepin K.H."/>
            <person name="Johnson M."/>
            <person name="Bhonagiri V."/>
            <person name="Nash W.E."/>
            <person name="Warren W."/>
            <person name="Chinwalla A."/>
            <person name="Mardis E.R."/>
            <person name="Wilson R.K."/>
        </authorList>
    </citation>
    <scope>NUCLEOTIDE SEQUENCE [LARGE SCALE GENOMIC DNA]</scope>
    <source>
        <strain evidence="3">ATCC 35185</strain>
        <strain evidence="4">ATCC 35185 / DSM 20758 / VPI D19B-28</strain>
    </source>
</reference>
<dbReference type="EMBL" id="ACKP02000015">
    <property type="protein sequence ID" value="EEX77813.1"/>
    <property type="molecule type" value="Genomic_DNA"/>
</dbReference>
<evidence type="ECO:0000259" key="1">
    <source>
        <dbReference type="Pfam" id="PF04296"/>
    </source>
</evidence>
<evidence type="ECO:0000313" key="2">
    <source>
        <dbReference type="EMBL" id="AEC00113.1"/>
    </source>
</evidence>
<dbReference type="OrthoDB" id="9813251at2"/>
<dbReference type="Gene3D" id="3.30.1230.10">
    <property type="entry name" value="YlxR-like"/>
    <property type="match status" value="1"/>
</dbReference>
<proteinExistence type="predicted"/>
<dbReference type="PANTHER" id="PTHR34215:SF1">
    <property type="entry name" value="YLXR DOMAIN-CONTAINING PROTEIN"/>
    <property type="match status" value="1"/>
</dbReference>
<dbReference type="PANTHER" id="PTHR34215">
    <property type="entry name" value="BLL0784 PROTEIN"/>
    <property type="match status" value="1"/>
</dbReference>
<dbReference type="KEGG" id="ssg:Selsp_1153"/>
<dbReference type="AlphaFoldDB" id="C9LTS9"/>
<dbReference type="NCBIfam" id="NF047356">
    <property type="entry name" value="RNA_bind_RnpM"/>
    <property type="match status" value="1"/>
</dbReference>
<evidence type="ECO:0000313" key="4">
    <source>
        <dbReference type="Proteomes" id="UP000003505"/>
    </source>
</evidence>
<dbReference type="InterPro" id="IPR035931">
    <property type="entry name" value="YlxR-like_sf"/>
</dbReference>
<dbReference type="InterPro" id="IPR007393">
    <property type="entry name" value="YlxR_dom"/>
</dbReference>
<dbReference type="Proteomes" id="UP000003505">
    <property type="component" value="Unassembled WGS sequence"/>
</dbReference>
<protein>
    <recommendedName>
        <fullName evidence="1">YlxR domain-containing protein</fullName>
    </recommendedName>
</protein>
<name>C9LTS9_SELS3</name>
<organism evidence="3 4">
    <name type="scientific">Selenomonas sputigena (strain ATCC 35185 / DSM 20758 / CCUG 44933 / VPI D19B-28)</name>
    <dbReference type="NCBI Taxonomy" id="546271"/>
    <lineage>
        <taxon>Bacteria</taxon>
        <taxon>Bacillati</taxon>
        <taxon>Bacillota</taxon>
        <taxon>Negativicutes</taxon>
        <taxon>Selenomonadales</taxon>
        <taxon>Selenomonadaceae</taxon>
        <taxon>Selenomonas</taxon>
    </lineage>
</organism>
<dbReference type="STRING" id="546271.Selsp_1153"/>
<reference evidence="2 5" key="2">
    <citation type="submission" date="2011-04" db="EMBL/GenBank/DDBJ databases">
        <title>The complete genome of Selenomonas sputigena DSM 20758.</title>
        <authorList>
            <consortium name="US DOE Joint Genome Institute (JGI-PGF)"/>
            <person name="Lucas S."/>
            <person name="Copeland A."/>
            <person name="Lapidus A."/>
            <person name="Bruce D."/>
            <person name="Goodwin L."/>
            <person name="Pitluck S."/>
            <person name="Peters L."/>
            <person name="Kyrpides N."/>
            <person name="Mavromatis K."/>
            <person name="Ivanova N."/>
            <person name="Ovchinnikova G."/>
            <person name="Teshima H."/>
            <person name="Detter J.C."/>
            <person name="Tapia R."/>
            <person name="Han C."/>
            <person name="Land M."/>
            <person name="Hauser L."/>
            <person name="Markowitz V."/>
            <person name="Cheng J.-F."/>
            <person name="Hugenholtz P."/>
            <person name="Woyke T."/>
            <person name="Wu D."/>
            <person name="Gronow S."/>
            <person name="Wellnitz S."/>
            <person name="Schneider S."/>
            <person name="Klenk H.-P."/>
            <person name="Eisen J.A."/>
        </authorList>
    </citation>
    <scope>NUCLEOTIDE SEQUENCE [LARGE SCALE GENOMIC DNA]</scope>
    <source>
        <strain evidence="2">ATCC 35185</strain>
        <strain evidence="5">ATCC 35185 / DSM 20758 / VPI D19B-28</strain>
    </source>
</reference>
<dbReference type="InterPro" id="IPR037465">
    <property type="entry name" value="YlxR"/>
</dbReference>
<dbReference type="Pfam" id="PF04296">
    <property type="entry name" value="YlxR"/>
    <property type="match status" value="1"/>
</dbReference>
<evidence type="ECO:0000313" key="3">
    <source>
        <dbReference type="EMBL" id="EEX77813.1"/>
    </source>
</evidence>
<dbReference type="SUPFAM" id="SSF64376">
    <property type="entry name" value="YlxR-like"/>
    <property type="match status" value="1"/>
</dbReference>
<accession>C9LTS9</accession>
<keyword evidence="5" id="KW-1185">Reference proteome</keyword>
<dbReference type="RefSeq" id="WP_006192361.1">
    <property type="nucleotide sequence ID" value="NC_015437.1"/>
</dbReference>
<dbReference type="CDD" id="cd00279">
    <property type="entry name" value="YlxR"/>
    <property type="match status" value="1"/>
</dbReference>
<gene>
    <name evidence="2" type="ordered locus">Selsp_1153</name>
    <name evidence="3" type="ORF">SELSPUOL_01090</name>
</gene>
<dbReference type="Proteomes" id="UP000011124">
    <property type="component" value="Chromosome"/>
</dbReference>
<dbReference type="HOGENOM" id="CLU_147970_2_1_9"/>
<dbReference type="EMBL" id="CP002637">
    <property type="protein sequence ID" value="AEC00113.1"/>
    <property type="molecule type" value="Genomic_DNA"/>
</dbReference>
<dbReference type="eggNOG" id="COG2740">
    <property type="taxonomic scope" value="Bacteria"/>
</dbReference>
<sequence length="96" mass="11174">MKGQKNIPERMCLGCRTVHPKKDMIRVVRSPENVYSVDMTGKSPGRGAYICRNEECFRRAEKEHGFERAFKSKMEVAIYETLRKEIFQDEVASKES</sequence>